<evidence type="ECO:0000256" key="1">
    <source>
        <dbReference type="ARBA" id="ARBA00022723"/>
    </source>
</evidence>
<evidence type="ECO:0000259" key="2">
    <source>
        <dbReference type="Pfam" id="PF04570"/>
    </source>
</evidence>
<dbReference type="AlphaFoldDB" id="A0A5R8Q7Q3"/>
<dbReference type="OrthoDB" id="6631788at2"/>
<dbReference type="Pfam" id="PF04570">
    <property type="entry name" value="zf-FLZ"/>
    <property type="match status" value="1"/>
</dbReference>
<dbReference type="InterPro" id="IPR044925">
    <property type="entry name" value="His-Me_finger_sf"/>
</dbReference>
<feature type="domain" description="FLZ-type" evidence="2">
    <location>
        <begin position="26"/>
        <end position="45"/>
    </location>
</feature>
<keyword evidence="4" id="KW-0540">Nuclease</keyword>
<evidence type="ECO:0000313" key="4">
    <source>
        <dbReference type="EMBL" id="TLG71388.1"/>
    </source>
</evidence>
<dbReference type="InterPro" id="IPR003615">
    <property type="entry name" value="HNH_nuc"/>
</dbReference>
<dbReference type="InParanoid" id="A0A5R8Q7Q3"/>
<name>A0A5R8Q7Q3_9FIRM</name>
<dbReference type="RefSeq" id="WP_138192289.1">
    <property type="nucleotide sequence ID" value="NZ_VBWP01000012.1"/>
</dbReference>
<evidence type="ECO:0000313" key="5">
    <source>
        <dbReference type="Proteomes" id="UP000306912"/>
    </source>
</evidence>
<keyword evidence="5" id="KW-1185">Reference proteome</keyword>
<protein>
    <submittedName>
        <fullName evidence="4">HNH endonuclease</fullName>
    </submittedName>
</protein>
<dbReference type="GO" id="GO:0004519">
    <property type="term" value="F:endonuclease activity"/>
    <property type="evidence" value="ECO:0007669"/>
    <property type="project" value="UniProtKB-KW"/>
</dbReference>
<dbReference type="InterPro" id="IPR007650">
    <property type="entry name" value="Zf-FLZ_dom"/>
</dbReference>
<dbReference type="Gene3D" id="3.90.75.20">
    <property type="match status" value="1"/>
</dbReference>
<comment type="caution">
    <text evidence="4">The sequence shown here is derived from an EMBL/GenBank/DDBJ whole genome shotgun (WGS) entry which is preliminary data.</text>
</comment>
<dbReference type="Pfam" id="PF13392">
    <property type="entry name" value="HNH_3"/>
    <property type="match status" value="1"/>
</dbReference>
<sequence>MRRIYDRTRVCFRCGIAFEGYPGKPRGNRTFCSQECRRAQMGEDNLSKRVNQPGGMTQSERTKLRNAKLGTGQGKTYTKFHGRHEHRVIAEKMLGRPLNPGEVVHHIDENKRNNDPSNLMVFSSQEEHARHHAQLDKAKSGGGK</sequence>
<dbReference type="GO" id="GO:0046872">
    <property type="term" value="F:metal ion binding"/>
    <property type="evidence" value="ECO:0007669"/>
    <property type="project" value="UniProtKB-KW"/>
</dbReference>
<proteinExistence type="predicted"/>
<keyword evidence="1" id="KW-0479">Metal-binding</keyword>
<keyword evidence="4" id="KW-0255">Endonuclease</keyword>
<organism evidence="4 5">
    <name type="scientific">Culicoidibacter larvae</name>
    <dbReference type="NCBI Taxonomy" id="2579976"/>
    <lineage>
        <taxon>Bacteria</taxon>
        <taxon>Bacillati</taxon>
        <taxon>Bacillota</taxon>
        <taxon>Culicoidibacteria</taxon>
        <taxon>Culicoidibacterales</taxon>
        <taxon>Culicoidibacteraceae</taxon>
        <taxon>Culicoidibacter</taxon>
    </lineage>
</organism>
<feature type="domain" description="HNH nuclease" evidence="3">
    <location>
        <begin position="86"/>
        <end position="128"/>
    </location>
</feature>
<reference evidence="4 5" key="1">
    <citation type="submission" date="2019-05" db="EMBL/GenBank/DDBJ databases">
        <title>Culicoidintestinum kansasii gen. nov., sp. nov. from the gastrointestinal tract of the biting midge, Culicoides sonorensis.</title>
        <authorList>
            <person name="Neupane S."/>
            <person name="Ghosh A."/>
            <person name="Gunther S."/>
            <person name="Martin K."/>
            <person name="Zurek L."/>
        </authorList>
    </citation>
    <scope>NUCLEOTIDE SEQUENCE [LARGE SCALE GENOMIC DNA]</scope>
    <source>
        <strain evidence="4 5">CS-1</strain>
    </source>
</reference>
<dbReference type="EMBL" id="VBWP01000012">
    <property type="protein sequence ID" value="TLG71388.1"/>
    <property type="molecule type" value="Genomic_DNA"/>
</dbReference>
<dbReference type="Proteomes" id="UP000306912">
    <property type="component" value="Unassembled WGS sequence"/>
</dbReference>
<gene>
    <name evidence="4" type="ORF">FEZ08_10870</name>
</gene>
<accession>A0A5R8Q7Q3</accession>
<evidence type="ECO:0000259" key="3">
    <source>
        <dbReference type="Pfam" id="PF13392"/>
    </source>
</evidence>
<dbReference type="SUPFAM" id="SSF54060">
    <property type="entry name" value="His-Me finger endonucleases"/>
    <property type="match status" value="1"/>
</dbReference>
<keyword evidence="4" id="KW-0378">Hydrolase</keyword>